<evidence type="ECO:0000313" key="7">
    <source>
        <dbReference type="EMBL" id="KZS91074.1"/>
    </source>
</evidence>
<feature type="transmembrane region" description="Helical" evidence="5">
    <location>
        <begin position="212"/>
        <end position="234"/>
    </location>
</feature>
<keyword evidence="3 5" id="KW-1133">Transmembrane helix</keyword>
<feature type="transmembrane region" description="Helical" evidence="5">
    <location>
        <begin position="140"/>
        <end position="160"/>
    </location>
</feature>
<feature type="transmembrane region" description="Helical" evidence="5">
    <location>
        <begin position="109"/>
        <end position="128"/>
    </location>
</feature>
<feature type="transmembrane region" description="Helical" evidence="5">
    <location>
        <begin position="434"/>
        <end position="452"/>
    </location>
</feature>
<dbReference type="AlphaFoldDB" id="A0A164S1I2"/>
<evidence type="ECO:0000256" key="5">
    <source>
        <dbReference type="SAM" id="Phobius"/>
    </source>
</evidence>
<dbReference type="OrthoDB" id="6770063at2759"/>
<feature type="transmembrane region" description="Helical" evidence="5">
    <location>
        <begin position="307"/>
        <end position="328"/>
    </location>
</feature>
<feature type="transmembrane region" description="Helical" evidence="5">
    <location>
        <begin position="53"/>
        <end position="75"/>
    </location>
</feature>
<dbReference type="GO" id="GO:0005886">
    <property type="term" value="C:plasma membrane"/>
    <property type="evidence" value="ECO:0007669"/>
    <property type="project" value="TreeGrafter"/>
</dbReference>
<dbReference type="InterPro" id="IPR036259">
    <property type="entry name" value="MFS_trans_sf"/>
</dbReference>
<reference evidence="7 8" key="1">
    <citation type="journal article" date="2016" name="Mol. Biol. Evol.">
        <title>Comparative Genomics of Early-Diverging Mushroom-Forming Fungi Provides Insights into the Origins of Lignocellulose Decay Capabilities.</title>
        <authorList>
            <person name="Nagy L.G."/>
            <person name="Riley R."/>
            <person name="Tritt A."/>
            <person name="Adam C."/>
            <person name="Daum C."/>
            <person name="Floudas D."/>
            <person name="Sun H."/>
            <person name="Yadav J.S."/>
            <person name="Pangilinan J."/>
            <person name="Larsson K.H."/>
            <person name="Matsuura K."/>
            <person name="Barry K."/>
            <person name="Labutti K."/>
            <person name="Kuo R."/>
            <person name="Ohm R.A."/>
            <person name="Bhattacharya S.S."/>
            <person name="Shirouzu T."/>
            <person name="Yoshinaga Y."/>
            <person name="Martin F.M."/>
            <person name="Grigoriev I.V."/>
            <person name="Hibbett D.S."/>
        </authorList>
    </citation>
    <scope>NUCLEOTIDE SEQUENCE [LARGE SCALE GENOMIC DNA]</scope>
    <source>
        <strain evidence="7 8">HHB9708</strain>
    </source>
</reference>
<name>A0A164S1I2_9AGAM</name>
<comment type="subcellular location">
    <subcellularLocation>
        <location evidence="1">Membrane</location>
        <topology evidence="1">Multi-pass membrane protein</topology>
    </subcellularLocation>
</comment>
<dbReference type="EMBL" id="KV419417">
    <property type="protein sequence ID" value="KZS91074.1"/>
    <property type="molecule type" value="Genomic_DNA"/>
</dbReference>
<dbReference type="Proteomes" id="UP000076722">
    <property type="component" value="Unassembled WGS sequence"/>
</dbReference>
<dbReference type="PANTHER" id="PTHR23501:SF39">
    <property type="entry name" value="MULTIDRUG TRANSPORTER, PUTATIVE (AFU_ORTHOLOGUE AFUA_1G05010)-RELATED"/>
    <property type="match status" value="1"/>
</dbReference>
<feature type="transmembrane region" description="Helical" evidence="5">
    <location>
        <begin position="276"/>
        <end position="295"/>
    </location>
</feature>
<dbReference type="InterPro" id="IPR011701">
    <property type="entry name" value="MFS"/>
</dbReference>
<feature type="transmembrane region" description="Helical" evidence="5">
    <location>
        <begin position="340"/>
        <end position="358"/>
    </location>
</feature>
<dbReference type="GO" id="GO:0022857">
    <property type="term" value="F:transmembrane transporter activity"/>
    <property type="evidence" value="ECO:0007669"/>
    <property type="project" value="InterPro"/>
</dbReference>
<feature type="transmembrane region" description="Helical" evidence="5">
    <location>
        <begin position="394"/>
        <end position="414"/>
    </location>
</feature>
<dbReference type="Pfam" id="PF07690">
    <property type="entry name" value="MFS_1"/>
    <property type="match status" value="1"/>
</dbReference>
<evidence type="ECO:0000259" key="6">
    <source>
        <dbReference type="PROSITE" id="PS50850"/>
    </source>
</evidence>
<dbReference type="PANTHER" id="PTHR23501">
    <property type="entry name" value="MAJOR FACILITATOR SUPERFAMILY"/>
    <property type="match status" value="1"/>
</dbReference>
<dbReference type="STRING" id="1314777.A0A164S1I2"/>
<accession>A0A164S1I2</accession>
<protein>
    <submittedName>
        <fullName evidence="7">MFS general substrate transporter</fullName>
    </submittedName>
</protein>
<evidence type="ECO:0000313" key="8">
    <source>
        <dbReference type="Proteomes" id="UP000076722"/>
    </source>
</evidence>
<evidence type="ECO:0000256" key="1">
    <source>
        <dbReference type="ARBA" id="ARBA00004141"/>
    </source>
</evidence>
<feature type="transmembrane region" description="Helical" evidence="5">
    <location>
        <begin position="240"/>
        <end position="264"/>
    </location>
</feature>
<organism evidence="7 8">
    <name type="scientific">Sistotremastrum niveocremeum HHB9708</name>
    <dbReference type="NCBI Taxonomy" id="1314777"/>
    <lineage>
        <taxon>Eukaryota</taxon>
        <taxon>Fungi</taxon>
        <taxon>Dikarya</taxon>
        <taxon>Basidiomycota</taxon>
        <taxon>Agaricomycotina</taxon>
        <taxon>Agaricomycetes</taxon>
        <taxon>Sistotremastrales</taxon>
        <taxon>Sistotremastraceae</taxon>
        <taxon>Sertulicium</taxon>
        <taxon>Sertulicium niveocremeum</taxon>
    </lineage>
</organism>
<feature type="transmembrane region" description="Helical" evidence="5">
    <location>
        <begin position="510"/>
        <end position="531"/>
    </location>
</feature>
<keyword evidence="4 5" id="KW-0472">Membrane</keyword>
<feature type="transmembrane region" description="Helical" evidence="5">
    <location>
        <begin position="364"/>
        <end position="382"/>
    </location>
</feature>
<keyword evidence="2 5" id="KW-0812">Transmembrane</keyword>
<dbReference type="Gene3D" id="1.20.1250.20">
    <property type="entry name" value="MFS general substrate transporter like domains"/>
    <property type="match status" value="2"/>
</dbReference>
<feature type="transmembrane region" description="Helical" evidence="5">
    <location>
        <begin position="166"/>
        <end position="186"/>
    </location>
</feature>
<feature type="domain" description="Major facilitator superfamily (MFS) profile" evidence="6">
    <location>
        <begin position="14"/>
        <end position="498"/>
    </location>
</feature>
<sequence>MASPYSGWPFRFRLMGSLALPIFLETLDYTVVATAQAKIASSFNRLDLQSWIGTAYLLTATVFLPLFASVADIFGRHAAIQLSLLCFILGSALSTGAISMTMMLLGRGIAGVGAGGILAVARIIMADVRSLSENNFQSGMLVTMYIMGYCFGPVIGGALVAVSYRWVFALNLPCSVISMVAVYFLLGDRLNGPQSRSAPGSQGRDVDLRPRLLAIDFFGAFLFVSGIILFMLALTWGPTFAWGAPRVIICFVLGILLVISCLIWEWRLGHSSANQADAFASNIFCATPILPFSVFKNMDVVICQYVAFVSGMAMFVNFYFVALFFTIVSNLSATKAALRLMLFSTGIATGNFIGIPLVKTLRQPKIPVVIGCFALPVAAGLMSKAINSDEQKEVMGFLVLSGASVGLTFLPLSIHARFKQPEDRVATVEALNFFFRGLGGAIGLAYCAALMNSRVNRYIADILASQTLSAADALSLSTLSSGSITSLQFVDQLSPEVARHVRIAFQVGLRWVFISLIPWGVAAAIVVIFLSRIEDSDKVARSGTLESASIAPHTEKIHDLP</sequence>
<dbReference type="SUPFAM" id="SSF103473">
    <property type="entry name" value="MFS general substrate transporter"/>
    <property type="match status" value="2"/>
</dbReference>
<dbReference type="InterPro" id="IPR020846">
    <property type="entry name" value="MFS_dom"/>
</dbReference>
<evidence type="ECO:0000256" key="3">
    <source>
        <dbReference type="ARBA" id="ARBA00022989"/>
    </source>
</evidence>
<keyword evidence="8" id="KW-1185">Reference proteome</keyword>
<evidence type="ECO:0000256" key="2">
    <source>
        <dbReference type="ARBA" id="ARBA00022692"/>
    </source>
</evidence>
<feature type="transmembrane region" description="Helical" evidence="5">
    <location>
        <begin position="82"/>
        <end position="103"/>
    </location>
</feature>
<dbReference type="PROSITE" id="PS50850">
    <property type="entry name" value="MFS"/>
    <property type="match status" value="1"/>
</dbReference>
<proteinExistence type="predicted"/>
<gene>
    <name evidence="7" type="ORF">SISNIDRAFT_414530</name>
</gene>
<evidence type="ECO:0000256" key="4">
    <source>
        <dbReference type="ARBA" id="ARBA00023136"/>
    </source>
</evidence>